<dbReference type="AlphaFoldDB" id="A0A183FHK3"/>
<keyword evidence="2" id="KW-1185">Reference proteome</keyword>
<name>A0A183FHK3_HELPZ</name>
<accession>A0A183FHK3</accession>
<dbReference type="WBParaSite" id="HPBE_0000626101-mRNA-1">
    <property type="protein sequence ID" value="HPBE_0000626101-mRNA-1"/>
    <property type="gene ID" value="HPBE_0000626101"/>
</dbReference>
<evidence type="ECO:0000313" key="3">
    <source>
        <dbReference type="WBParaSite" id="HPBE_0000626101-mRNA-1"/>
    </source>
</evidence>
<organism evidence="2 3">
    <name type="scientific">Heligmosomoides polygyrus</name>
    <name type="common">Parasitic roundworm</name>
    <dbReference type="NCBI Taxonomy" id="6339"/>
    <lineage>
        <taxon>Eukaryota</taxon>
        <taxon>Metazoa</taxon>
        <taxon>Ecdysozoa</taxon>
        <taxon>Nematoda</taxon>
        <taxon>Chromadorea</taxon>
        <taxon>Rhabditida</taxon>
        <taxon>Rhabditina</taxon>
        <taxon>Rhabditomorpha</taxon>
        <taxon>Strongyloidea</taxon>
        <taxon>Heligmosomidae</taxon>
        <taxon>Heligmosomoides</taxon>
    </lineage>
</organism>
<accession>A0A3P8B6U5</accession>
<sequence length="77" mass="8554">MILDVRVCTARTRITVKNGLYVTEVVRSENDEGCGRLTNWKTMRGTGLLLLSSIHAHPIKYGQKRVGKERGEGGRAV</sequence>
<evidence type="ECO:0000313" key="1">
    <source>
        <dbReference type="EMBL" id="VDO67582.1"/>
    </source>
</evidence>
<dbReference type="EMBL" id="UZAH01025628">
    <property type="protein sequence ID" value="VDO67582.1"/>
    <property type="molecule type" value="Genomic_DNA"/>
</dbReference>
<protein>
    <submittedName>
        <fullName evidence="1 3">Uncharacterized protein</fullName>
    </submittedName>
</protein>
<dbReference type="Proteomes" id="UP000050761">
    <property type="component" value="Unassembled WGS sequence"/>
</dbReference>
<reference evidence="1 2" key="1">
    <citation type="submission" date="2018-11" db="EMBL/GenBank/DDBJ databases">
        <authorList>
            <consortium name="Pathogen Informatics"/>
        </authorList>
    </citation>
    <scope>NUCLEOTIDE SEQUENCE [LARGE SCALE GENOMIC DNA]</scope>
</reference>
<reference evidence="3" key="2">
    <citation type="submission" date="2019-09" db="UniProtKB">
        <authorList>
            <consortium name="WormBaseParasite"/>
        </authorList>
    </citation>
    <scope>IDENTIFICATION</scope>
</reference>
<evidence type="ECO:0000313" key="2">
    <source>
        <dbReference type="Proteomes" id="UP000050761"/>
    </source>
</evidence>
<proteinExistence type="predicted"/>
<gene>
    <name evidence="1" type="ORF">HPBE_LOCUS6262</name>
</gene>